<comment type="similarity">
    <text evidence="9">Belongs to the binding-protein-dependent transport system permease family.</text>
</comment>
<accession>A0A938YG66</accession>
<feature type="domain" description="ABC transporter" evidence="10">
    <location>
        <begin position="286"/>
        <end position="522"/>
    </location>
</feature>
<evidence type="ECO:0000259" key="11">
    <source>
        <dbReference type="PROSITE" id="PS50928"/>
    </source>
</evidence>
<dbReference type="InterPro" id="IPR003593">
    <property type="entry name" value="AAA+_ATPase"/>
</dbReference>
<name>A0A938YG66_9ACTN</name>
<keyword evidence="3 9" id="KW-0813">Transport</keyword>
<dbReference type="Pfam" id="PF00005">
    <property type="entry name" value="ABC_tran"/>
    <property type="match status" value="2"/>
</dbReference>
<dbReference type="SMART" id="SM00382">
    <property type="entry name" value="AAA"/>
    <property type="match status" value="2"/>
</dbReference>
<evidence type="ECO:0000313" key="12">
    <source>
        <dbReference type="EMBL" id="MBM9469294.1"/>
    </source>
</evidence>
<dbReference type="GO" id="GO:0016887">
    <property type="term" value="F:ATP hydrolysis activity"/>
    <property type="evidence" value="ECO:0007669"/>
    <property type="project" value="InterPro"/>
</dbReference>
<feature type="domain" description="ABC transmembrane type-1" evidence="11">
    <location>
        <begin position="68"/>
        <end position="256"/>
    </location>
</feature>
<dbReference type="InterPro" id="IPR017871">
    <property type="entry name" value="ABC_transporter-like_CS"/>
</dbReference>
<dbReference type="PANTHER" id="PTHR43776">
    <property type="entry name" value="TRANSPORT ATP-BINDING PROTEIN"/>
    <property type="match status" value="1"/>
</dbReference>
<dbReference type="CDD" id="cd03257">
    <property type="entry name" value="ABC_NikE_OppD_transporters"/>
    <property type="match status" value="1"/>
</dbReference>
<dbReference type="PANTHER" id="PTHR43776:SF7">
    <property type="entry name" value="D,D-DIPEPTIDE TRANSPORT ATP-BINDING PROTEIN DDPF-RELATED"/>
    <property type="match status" value="1"/>
</dbReference>
<dbReference type="Gene3D" id="3.40.50.300">
    <property type="entry name" value="P-loop containing nucleotide triphosphate hydrolases"/>
    <property type="match status" value="2"/>
</dbReference>
<proteinExistence type="inferred from homology"/>
<evidence type="ECO:0000256" key="2">
    <source>
        <dbReference type="ARBA" id="ARBA00005417"/>
    </source>
</evidence>
<feature type="transmembrane region" description="Helical" evidence="9">
    <location>
        <begin position="107"/>
        <end position="126"/>
    </location>
</feature>
<dbReference type="InterPro" id="IPR035906">
    <property type="entry name" value="MetI-like_sf"/>
</dbReference>
<comment type="caution">
    <text evidence="12">The sequence shown here is derived from an EMBL/GenBank/DDBJ whole genome shotgun (WGS) entry which is preliminary data.</text>
</comment>
<feature type="transmembrane region" description="Helical" evidence="9">
    <location>
        <begin position="72"/>
        <end position="95"/>
    </location>
</feature>
<evidence type="ECO:0000256" key="1">
    <source>
        <dbReference type="ARBA" id="ARBA00004141"/>
    </source>
</evidence>
<feature type="transmembrane region" description="Helical" evidence="9">
    <location>
        <begin position="192"/>
        <end position="213"/>
    </location>
</feature>
<dbReference type="InterPro" id="IPR003439">
    <property type="entry name" value="ABC_transporter-like_ATP-bd"/>
</dbReference>
<comment type="similarity">
    <text evidence="2">Belongs to the ABC transporter superfamily.</text>
</comment>
<dbReference type="EMBL" id="JAERWK010000025">
    <property type="protein sequence ID" value="MBM9469294.1"/>
    <property type="molecule type" value="Genomic_DNA"/>
</dbReference>
<feature type="transmembrane region" description="Helical" evidence="9">
    <location>
        <begin position="233"/>
        <end position="256"/>
    </location>
</feature>
<dbReference type="Proteomes" id="UP000663792">
    <property type="component" value="Unassembled WGS sequence"/>
</dbReference>
<dbReference type="SUPFAM" id="SSF161098">
    <property type="entry name" value="MetI-like"/>
    <property type="match status" value="1"/>
</dbReference>
<protein>
    <submittedName>
        <fullName evidence="12">ATP-binding cassette domain-containing protein</fullName>
    </submittedName>
</protein>
<dbReference type="Gene3D" id="1.10.3720.10">
    <property type="entry name" value="MetI-like"/>
    <property type="match status" value="1"/>
</dbReference>
<keyword evidence="7 9" id="KW-1133">Transmembrane helix</keyword>
<evidence type="ECO:0000256" key="7">
    <source>
        <dbReference type="ARBA" id="ARBA00022989"/>
    </source>
</evidence>
<evidence type="ECO:0000256" key="4">
    <source>
        <dbReference type="ARBA" id="ARBA00022692"/>
    </source>
</evidence>
<dbReference type="GO" id="GO:0005886">
    <property type="term" value="C:plasma membrane"/>
    <property type="evidence" value="ECO:0007669"/>
    <property type="project" value="UniProtKB-SubCell"/>
</dbReference>
<dbReference type="PROSITE" id="PS50893">
    <property type="entry name" value="ABC_TRANSPORTER_2"/>
    <property type="match status" value="2"/>
</dbReference>
<evidence type="ECO:0000256" key="3">
    <source>
        <dbReference type="ARBA" id="ARBA00022448"/>
    </source>
</evidence>
<evidence type="ECO:0000256" key="8">
    <source>
        <dbReference type="ARBA" id="ARBA00023136"/>
    </source>
</evidence>
<dbReference type="CDD" id="cd06261">
    <property type="entry name" value="TM_PBP2"/>
    <property type="match status" value="1"/>
</dbReference>
<evidence type="ECO:0000256" key="5">
    <source>
        <dbReference type="ARBA" id="ARBA00022741"/>
    </source>
</evidence>
<dbReference type="PROSITE" id="PS00211">
    <property type="entry name" value="ABC_TRANSPORTER_1"/>
    <property type="match status" value="2"/>
</dbReference>
<evidence type="ECO:0000259" key="10">
    <source>
        <dbReference type="PROSITE" id="PS50893"/>
    </source>
</evidence>
<keyword evidence="13" id="KW-1185">Reference proteome</keyword>
<feature type="domain" description="ABC transporter" evidence="10">
    <location>
        <begin position="527"/>
        <end position="755"/>
    </location>
</feature>
<organism evidence="12 13">
    <name type="scientific">Nakamurella leprariae</name>
    <dbReference type="NCBI Taxonomy" id="2803911"/>
    <lineage>
        <taxon>Bacteria</taxon>
        <taxon>Bacillati</taxon>
        <taxon>Actinomycetota</taxon>
        <taxon>Actinomycetes</taxon>
        <taxon>Nakamurellales</taxon>
        <taxon>Nakamurellaceae</taxon>
        <taxon>Nakamurella</taxon>
    </lineage>
</organism>
<evidence type="ECO:0000256" key="9">
    <source>
        <dbReference type="RuleBase" id="RU363032"/>
    </source>
</evidence>
<keyword evidence="5" id="KW-0547">Nucleotide-binding</keyword>
<dbReference type="GO" id="GO:0055085">
    <property type="term" value="P:transmembrane transport"/>
    <property type="evidence" value="ECO:0007669"/>
    <property type="project" value="InterPro"/>
</dbReference>
<feature type="transmembrane region" description="Helical" evidence="9">
    <location>
        <begin position="132"/>
        <end position="149"/>
    </location>
</feature>
<keyword evidence="4 9" id="KW-0812">Transmembrane</keyword>
<keyword evidence="6 12" id="KW-0067">ATP-binding</keyword>
<dbReference type="AlphaFoldDB" id="A0A938YG66"/>
<evidence type="ECO:0000313" key="13">
    <source>
        <dbReference type="Proteomes" id="UP000663792"/>
    </source>
</evidence>
<dbReference type="SUPFAM" id="SSF52540">
    <property type="entry name" value="P-loop containing nucleoside triphosphate hydrolases"/>
    <property type="match status" value="2"/>
</dbReference>
<sequence>MTRSWRGVDRAALVVATLLGVLVVAGPFLAPDAPTASVGRPFAAPSWAHPLGLDSVGRDVLSRVLAGGWRLVLLTGAALVVAGAIGVTAGLVAGLHRRLDGWVMRPVDVLVVLPWFLVMATVATVLGRGAPAVLVAALLAAVPWITKVVRTSAQDAAGAGYVEAAQARGEPFHRVAFVEVLPNLRAVVLADLGMRITATVAIVTSGSFLGLGLPPPTPDWALMVSENRQGLAVQPWAVLAPALLIMLLVVCVNLLADRVELARTPRVPRTERPTAAPDVAVATGALSVRRLGVAAVDGRVLLDGVGLDLAAGECVAVIGPSGAGKTTLARALLGQVPPGFGRTGTVAVTRPAGAVGTRLLGYVPQDPATGLNPALRIGTQLLEVLRAHGVRDRVGAAQAVVRALTAVGLPGDRMFLRRYPHELSGGQQQRVLIASAVLLDPAVVVLDEPTTGLDDRTTAELRAVLRRLRHAGTALVVVTHDLPAMTDLVDRVLEVRDGRARLVQVPDAPARPSRRRPVVRAGRAPLLRVTALTAGYGTDPLLRDVSFELAAGECLALMGRSGTGKSTLARCLVGLHPLRTGQVVLDGRPLAPRATRRSVADRRAVQFVVQNPRRSLNPSRTVAHELARPLRLLRGSDRAAVGRESAELLAAVGLHAELLTRRPAELSGGQLQRVAIARALAAHPQVLVCDEITSSLDPDVQATVLELLDRLRRQRDLAVLFISHDSGAVARVADRVLRLSDGQLEPEPEPIGGPASSR</sequence>
<keyword evidence="8 9" id="KW-0472">Membrane</keyword>
<dbReference type="PROSITE" id="PS50928">
    <property type="entry name" value="ABC_TM1"/>
    <property type="match status" value="1"/>
</dbReference>
<gene>
    <name evidence="12" type="ORF">JL106_18560</name>
</gene>
<dbReference type="RefSeq" id="WP_205262240.1">
    <property type="nucleotide sequence ID" value="NZ_JAERWK010000025.1"/>
</dbReference>
<dbReference type="InterPro" id="IPR050319">
    <property type="entry name" value="ABC_transp_ATP-bind"/>
</dbReference>
<dbReference type="GO" id="GO:0005524">
    <property type="term" value="F:ATP binding"/>
    <property type="evidence" value="ECO:0007669"/>
    <property type="project" value="UniProtKB-KW"/>
</dbReference>
<evidence type="ECO:0000256" key="6">
    <source>
        <dbReference type="ARBA" id="ARBA00022840"/>
    </source>
</evidence>
<dbReference type="Pfam" id="PF00528">
    <property type="entry name" value="BPD_transp_1"/>
    <property type="match status" value="1"/>
</dbReference>
<reference evidence="12" key="1">
    <citation type="submission" date="2021-01" db="EMBL/GenBank/DDBJ databases">
        <title>YIM 132084 draft genome.</title>
        <authorList>
            <person name="An D."/>
        </authorList>
    </citation>
    <scope>NUCLEOTIDE SEQUENCE</scope>
    <source>
        <strain evidence="12">YIM 132084</strain>
    </source>
</reference>
<dbReference type="InterPro" id="IPR000515">
    <property type="entry name" value="MetI-like"/>
</dbReference>
<comment type="subcellular location">
    <subcellularLocation>
        <location evidence="9">Cell membrane</location>
        <topology evidence="9">Multi-pass membrane protein</topology>
    </subcellularLocation>
    <subcellularLocation>
        <location evidence="1">Membrane</location>
        <topology evidence="1">Multi-pass membrane protein</topology>
    </subcellularLocation>
</comment>
<dbReference type="InterPro" id="IPR027417">
    <property type="entry name" value="P-loop_NTPase"/>
</dbReference>